<dbReference type="GO" id="GO:0016567">
    <property type="term" value="P:protein ubiquitination"/>
    <property type="evidence" value="ECO:0007669"/>
    <property type="project" value="InterPro"/>
</dbReference>
<proteinExistence type="predicted"/>
<evidence type="ECO:0000259" key="1">
    <source>
        <dbReference type="PROSITE" id="PS50144"/>
    </source>
</evidence>
<dbReference type="AlphaFoldDB" id="A0AAV5DS28"/>
<gene>
    <name evidence="2" type="primary">ga31454</name>
    <name evidence="2" type="ORF">PR202_ga31454</name>
</gene>
<accession>A0AAV5DS28</accession>
<comment type="caution">
    <text evidence="2">The sequence shown here is derived from an EMBL/GenBank/DDBJ whole genome shotgun (WGS) entry which is preliminary data.</text>
</comment>
<dbReference type="PROSITE" id="PS50144">
    <property type="entry name" value="MATH"/>
    <property type="match status" value="1"/>
</dbReference>
<dbReference type="Gene3D" id="2.60.210.10">
    <property type="entry name" value="Apoptosis, Tumor Necrosis Factor Receptor Associated Protein 2, Chain A"/>
    <property type="match status" value="1"/>
</dbReference>
<dbReference type="Pfam" id="PF22486">
    <property type="entry name" value="MATH_2"/>
    <property type="match status" value="1"/>
</dbReference>
<dbReference type="Proteomes" id="UP001054889">
    <property type="component" value="Unassembled WGS sequence"/>
</dbReference>
<protein>
    <recommendedName>
        <fullName evidence="1">MATH domain-containing protein</fullName>
    </recommendedName>
</protein>
<dbReference type="InterPro" id="IPR045005">
    <property type="entry name" value="BPM1-6"/>
</dbReference>
<sequence>MSPPTGVSVSTIAATATATECHMLKIEDYKRLRTMHCVGTHFDSCPFQAAGRTWRIHCYPNGSHHNVKDHVSLYLVLDAASAGDIHVEVELSLVPQPGVLGALWPPYSWKQTFVFNGKTSPVHGFPMFIQRELLEAWPGFFHDDGFAVRCDVTVIGKVAEKEPVVQARDLKRLGVVCHCSDETCKRYHSGAARSVMWIREAFVKLFLGCFRVRT</sequence>
<evidence type="ECO:0000313" key="3">
    <source>
        <dbReference type="Proteomes" id="UP001054889"/>
    </source>
</evidence>
<keyword evidence="3" id="KW-1185">Reference proteome</keyword>
<reference evidence="2" key="2">
    <citation type="submission" date="2021-12" db="EMBL/GenBank/DDBJ databases">
        <title>Resequencing data analysis of finger millet.</title>
        <authorList>
            <person name="Hatakeyama M."/>
            <person name="Aluri S."/>
            <person name="Balachadran M.T."/>
            <person name="Sivarajan S.R."/>
            <person name="Poveda L."/>
            <person name="Shimizu-Inatsugi R."/>
            <person name="Schlapbach R."/>
            <person name="Sreeman S.M."/>
            <person name="Shimizu K.K."/>
        </authorList>
    </citation>
    <scope>NUCLEOTIDE SEQUENCE</scope>
</reference>
<dbReference type="PANTHER" id="PTHR26379:SF468">
    <property type="entry name" value="MATH DOMAIN CONTAINING PROTEIN"/>
    <property type="match status" value="1"/>
</dbReference>
<dbReference type="InterPro" id="IPR008974">
    <property type="entry name" value="TRAF-like"/>
</dbReference>
<dbReference type="SUPFAM" id="SSF49599">
    <property type="entry name" value="TRAF domain-like"/>
    <property type="match status" value="1"/>
</dbReference>
<organism evidence="2 3">
    <name type="scientific">Eleusine coracana subsp. coracana</name>
    <dbReference type="NCBI Taxonomy" id="191504"/>
    <lineage>
        <taxon>Eukaryota</taxon>
        <taxon>Viridiplantae</taxon>
        <taxon>Streptophyta</taxon>
        <taxon>Embryophyta</taxon>
        <taxon>Tracheophyta</taxon>
        <taxon>Spermatophyta</taxon>
        <taxon>Magnoliopsida</taxon>
        <taxon>Liliopsida</taxon>
        <taxon>Poales</taxon>
        <taxon>Poaceae</taxon>
        <taxon>PACMAD clade</taxon>
        <taxon>Chloridoideae</taxon>
        <taxon>Cynodonteae</taxon>
        <taxon>Eleusininae</taxon>
        <taxon>Eleusine</taxon>
    </lineage>
</organism>
<dbReference type="EMBL" id="BQKI01000034">
    <property type="protein sequence ID" value="GJN13118.1"/>
    <property type="molecule type" value="Genomic_DNA"/>
</dbReference>
<dbReference type="PANTHER" id="PTHR26379">
    <property type="entry name" value="BTB/POZ AND MATH DOMAIN-CONTAINING PROTEIN 1"/>
    <property type="match status" value="1"/>
</dbReference>
<reference evidence="2" key="1">
    <citation type="journal article" date="2018" name="DNA Res.">
        <title>Multiple hybrid de novo genome assembly of finger millet, an orphan allotetraploid crop.</title>
        <authorList>
            <person name="Hatakeyama M."/>
            <person name="Aluri S."/>
            <person name="Balachadran M.T."/>
            <person name="Sivarajan S.R."/>
            <person name="Patrignani A."/>
            <person name="Gruter S."/>
            <person name="Poveda L."/>
            <person name="Shimizu-Inatsugi R."/>
            <person name="Baeten J."/>
            <person name="Francoijs K.J."/>
            <person name="Nataraja K.N."/>
            <person name="Reddy Y.A.N."/>
            <person name="Phadnis S."/>
            <person name="Ravikumar R.L."/>
            <person name="Schlapbach R."/>
            <person name="Sreeman S.M."/>
            <person name="Shimizu K.K."/>
        </authorList>
    </citation>
    <scope>NUCLEOTIDE SEQUENCE</scope>
</reference>
<evidence type="ECO:0000313" key="2">
    <source>
        <dbReference type="EMBL" id="GJN13118.1"/>
    </source>
</evidence>
<name>A0AAV5DS28_ELECO</name>
<dbReference type="InterPro" id="IPR002083">
    <property type="entry name" value="MATH/TRAF_dom"/>
</dbReference>
<feature type="domain" description="MATH" evidence="1">
    <location>
        <begin position="19"/>
        <end position="152"/>
    </location>
</feature>
<dbReference type="CDD" id="cd00121">
    <property type="entry name" value="MATH"/>
    <property type="match status" value="1"/>
</dbReference>